<dbReference type="Pfam" id="PF01724">
    <property type="entry name" value="DUF29"/>
    <property type="match status" value="1"/>
</dbReference>
<sequence>MATSLYESDFYRWTVEQSEKLRSCEVEGLDSKNLAEEIESLGRQERRELRTHFNVLLGHLLKWHLLPDERSKLWQVTIDSERREIHWILRDSPSLKDKLSEIIKDSYEAALYLVRLETSLDVKDLPKDCPYPVEQILDLGFPTGIDKEWD</sequence>
<protein>
    <submittedName>
        <fullName evidence="1">DUF29 domain-containing protein</fullName>
    </submittedName>
</protein>
<evidence type="ECO:0000313" key="1">
    <source>
        <dbReference type="EMBL" id="MBD2320035.1"/>
    </source>
</evidence>
<dbReference type="EMBL" id="JACJQY010000084">
    <property type="protein sequence ID" value="MBD2320035.1"/>
    <property type="molecule type" value="Genomic_DNA"/>
</dbReference>
<accession>A0ABR8CI44</accession>
<dbReference type="PANTHER" id="PTHR34235">
    <property type="entry name" value="SLR1203 PROTEIN-RELATED"/>
    <property type="match status" value="1"/>
</dbReference>
<gene>
    <name evidence="1" type="ORF">H6G05_24780</name>
</gene>
<comment type="caution">
    <text evidence="1">The sequence shown here is derived from an EMBL/GenBank/DDBJ whole genome shotgun (WGS) entry which is preliminary data.</text>
</comment>
<name>A0ABR8CI44_9CYAN</name>
<proteinExistence type="predicted"/>
<organism evidence="1 2">
    <name type="scientific">Phormidium tenue FACHB-1050</name>
    <dbReference type="NCBI Taxonomy" id="2692857"/>
    <lineage>
        <taxon>Bacteria</taxon>
        <taxon>Bacillati</taxon>
        <taxon>Cyanobacteriota</taxon>
        <taxon>Cyanophyceae</taxon>
        <taxon>Oscillatoriophycideae</taxon>
        <taxon>Oscillatoriales</taxon>
        <taxon>Oscillatoriaceae</taxon>
        <taxon>Phormidium</taxon>
    </lineage>
</organism>
<dbReference type="RefSeq" id="WP_190582631.1">
    <property type="nucleotide sequence ID" value="NZ_CAWPQU010000083.1"/>
</dbReference>
<dbReference type="PANTHER" id="PTHR34235:SF4">
    <property type="entry name" value="SLR0291 PROTEIN"/>
    <property type="match status" value="1"/>
</dbReference>
<keyword evidence="2" id="KW-1185">Reference proteome</keyword>
<dbReference type="Gene3D" id="1.20.1220.20">
    <property type="entry name" value="Uncharcterised protein PF01724"/>
    <property type="match status" value="1"/>
</dbReference>
<reference evidence="1 2" key="1">
    <citation type="journal article" date="2020" name="ISME J.">
        <title>Comparative genomics reveals insights into cyanobacterial evolution and habitat adaptation.</title>
        <authorList>
            <person name="Chen M.Y."/>
            <person name="Teng W.K."/>
            <person name="Zhao L."/>
            <person name="Hu C.X."/>
            <person name="Zhou Y.K."/>
            <person name="Han B.P."/>
            <person name="Song L.R."/>
            <person name="Shu W.S."/>
        </authorList>
    </citation>
    <scope>NUCLEOTIDE SEQUENCE [LARGE SCALE GENOMIC DNA]</scope>
    <source>
        <strain evidence="1 2">FACHB-1050</strain>
    </source>
</reference>
<dbReference type="Proteomes" id="UP000618445">
    <property type="component" value="Unassembled WGS sequence"/>
</dbReference>
<dbReference type="InterPro" id="IPR002636">
    <property type="entry name" value="DUF29"/>
</dbReference>
<evidence type="ECO:0000313" key="2">
    <source>
        <dbReference type="Proteomes" id="UP000618445"/>
    </source>
</evidence>